<evidence type="ECO:0000256" key="2">
    <source>
        <dbReference type="ARBA" id="ARBA00022723"/>
    </source>
</evidence>
<dbReference type="SFLD" id="SFLDG01067">
    <property type="entry name" value="SPASM/twitch_domain_containing"/>
    <property type="match status" value="1"/>
</dbReference>
<dbReference type="InterPro" id="IPR007197">
    <property type="entry name" value="rSAM"/>
</dbReference>
<reference evidence="7" key="1">
    <citation type="submission" date="2017-05" db="EMBL/GenBank/DDBJ databases">
        <title>Physiological properties and genetic analysis related to exopolysaccharide production of fresh-water unicellular cyanobacterium Aphanothece sacrum, Suizenji Nori, that has been cultured as a food source in Japan.</title>
        <authorList>
            <person name="Kanesaki Y."/>
            <person name="Yoshikawa S."/>
            <person name="Ohki K."/>
        </authorList>
    </citation>
    <scope>NUCLEOTIDE SEQUENCE [LARGE SCALE GENOMIC DNA]</scope>
    <source>
        <strain evidence="7">FPU1</strain>
    </source>
</reference>
<name>A0A401IF48_APHSA</name>
<comment type="caution">
    <text evidence="6">The sequence shown here is derived from an EMBL/GenBank/DDBJ whole genome shotgun (WGS) entry which is preliminary data.</text>
</comment>
<dbReference type="SFLD" id="SFLDS00029">
    <property type="entry name" value="Radical_SAM"/>
    <property type="match status" value="1"/>
</dbReference>
<evidence type="ECO:0000313" key="6">
    <source>
        <dbReference type="EMBL" id="GBF79800.1"/>
    </source>
</evidence>
<dbReference type="GO" id="GO:0046872">
    <property type="term" value="F:metal ion binding"/>
    <property type="evidence" value="ECO:0007669"/>
    <property type="project" value="UniProtKB-KW"/>
</dbReference>
<keyword evidence="1" id="KW-0949">S-adenosyl-L-methionine</keyword>
<dbReference type="InterPro" id="IPR026357">
    <property type="entry name" value="rSAM_SPASM_GrrM_OscB"/>
</dbReference>
<protein>
    <submittedName>
        <fullName evidence="6">Arylsulfatase regulatory protein</fullName>
    </submittedName>
</protein>
<dbReference type="InterPro" id="IPR013785">
    <property type="entry name" value="Aldolase_TIM"/>
</dbReference>
<dbReference type="GO" id="GO:0051536">
    <property type="term" value="F:iron-sulfur cluster binding"/>
    <property type="evidence" value="ECO:0007669"/>
    <property type="project" value="UniProtKB-KW"/>
</dbReference>
<dbReference type="SUPFAM" id="SSF102114">
    <property type="entry name" value="Radical SAM enzymes"/>
    <property type="match status" value="1"/>
</dbReference>
<dbReference type="PANTHER" id="PTHR43273:SF8">
    <property type="entry name" value="RADICAL SAM DOMAIN PROTEIN"/>
    <property type="match status" value="1"/>
</dbReference>
<sequence length="396" mass="45157">MTNLMTDTTKNQSIDISSFGPISLVVIQPTSFCNLDCDYCYLPDRHLKNRLSIDLIEPIFKAILTSPFLGNYVDICWHAGEPLAVPVSFYQEVFKQIEIASQKYNTQQIPICHSIQTNGTLINQAWCDLFKEHNICVGISIDGPDFLHDIHRKTRTGLGSHASVMRGINYLQKNDLYFNIIAVINQDSLDYPDEIFQFFWDNGILDVAFNMEETEGINQTSSLDKAGTEQRYQAFMRRFWDLTVQTNDQLKVREFESICGLICDDRRLKKTDMNHPFMIVNIDHKGNFSTFDPELLSIKTEPYGDFILGNVLTDTFESVCHSEKFLNIYRDMAAGVNLCRENCQYFGVCGGGAGSNKYWENGSFNSAQTNACRYRIQIVTDIVLNALEQSFNLSNS</sequence>
<dbReference type="OrthoDB" id="9808591at2"/>
<dbReference type="PROSITE" id="PS51918">
    <property type="entry name" value="RADICAL_SAM"/>
    <property type="match status" value="1"/>
</dbReference>
<dbReference type="InterPro" id="IPR023867">
    <property type="entry name" value="Sulphatase_maturase_rSAM"/>
</dbReference>
<dbReference type="InterPro" id="IPR058240">
    <property type="entry name" value="rSAM_sf"/>
</dbReference>
<dbReference type="RefSeq" id="WP_124973923.1">
    <property type="nucleotide sequence ID" value="NZ_BDQK01000005.1"/>
</dbReference>
<dbReference type="SFLD" id="SFLDG01072">
    <property type="entry name" value="dehydrogenase_like"/>
    <property type="match status" value="1"/>
</dbReference>
<dbReference type="CDD" id="cd01335">
    <property type="entry name" value="Radical_SAM"/>
    <property type="match status" value="1"/>
</dbReference>
<dbReference type="Gene3D" id="3.20.20.70">
    <property type="entry name" value="Aldolase class I"/>
    <property type="match status" value="1"/>
</dbReference>
<evidence type="ECO:0000259" key="5">
    <source>
        <dbReference type="PROSITE" id="PS51918"/>
    </source>
</evidence>
<dbReference type="Pfam" id="PF04055">
    <property type="entry name" value="Radical_SAM"/>
    <property type="match status" value="1"/>
</dbReference>
<accession>A0A401IF48</accession>
<evidence type="ECO:0000256" key="3">
    <source>
        <dbReference type="ARBA" id="ARBA00023004"/>
    </source>
</evidence>
<dbReference type="PANTHER" id="PTHR43273">
    <property type="entry name" value="ANAEROBIC SULFATASE-MATURATING ENZYME HOMOLOG ASLB-RELATED"/>
    <property type="match status" value="1"/>
</dbReference>
<feature type="domain" description="Radical SAM core" evidence="5">
    <location>
        <begin position="17"/>
        <end position="242"/>
    </location>
</feature>
<evidence type="ECO:0000313" key="7">
    <source>
        <dbReference type="Proteomes" id="UP000287247"/>
    </source>
</evidence>
<organism evidence="6 7">
    <name type="scientific">Aphanothece sacrum FPU1</name>
    <dbReference type="NCBI Taxonomy" id="1920663"/>
    <lineage>
        <taxon>Bacteria</taxon>
        <taxon>Bacillati</taxon>
        <taxon>Cyanobacteriota</taxon>
        <taxon>Cyanophyceae</taxon>
        <taxon>Oscillatoriophycideae</taxon>
        <taxon>Chroococcales</taxon>
        <taxon>Aphanothecaceae</taxon>
        <taxon>Aphanothece</taxon>
    </lineage>
</organism>
<dbReference type="GO" id="GO:0016491">
    <property type="term" value="F:oxidoreductase activity"/>
    <property type="evidence" value="ECO:0007669"/>
    <property type="project" value="InterPro"/>
</dbReference>
<evidence type="ECO:0000256" key="1">
    <source>
        <dbReference type="ARBA" id="ARBA00022691"/>
    </source>
</evidence>
<keyword evidence="7" id="KW-1185">Reference proteome</keyword>
<dbReference type="SFLD" id="SFLDG01386">
    <property type="entry name" value="main_SPASM_domain-containing"/>
    <property type="match status" value="1"/>
</dbReference>
<keyword evidence="2" id="KW-0479">Metal-binding</keyword>
<keyword evidence="4" id="KW-0411">Iron-sulfur</keyword>
<evidence type="ECO:0000256" key="4">
    <source>
        <dbReference type="ARBA" id="ARBA00023014"/>
    </source>
</evidence>
<dbReference type="Proteomes" id="UP000287247">
    <property type="component" value="Unassembled WGS sequence"/>
</dbReference>
<dbReference type="NCBIfam" id="TIGR04261">
    <property type="entry name" value="rSAM_GlyRichRpt"/>
    <property type="match status" value="1"/>
</dbReference>
<keyword evidence="3" id="KW-0408">Iron</keyword>
<proteinExistence type="predicted"/>
<gene>
    <name evidence="6" type="ORF">AsFPU1_1200</name>
</gene>
<dbReference type="AlphaFoldDB" id="A0A401IF48"/>
<dbReference type="EMBL" id="BDQK01000005">
    <property type="protein sequence ID" value="GBF79800.1"/>
    <property type="molecule type" value="Genomic_DNA"/>
</dbReference>